<dbReference type="EMBL" id="CP020814">
    <property type="protein sequence ID" value="ARK32140.1"/>
    <property type="molecule type" value="Genomic_DNA"/>
</dbReference>
<evidence type="ECO:0008006" key="4">
    <source>
        <dbReference type="Google" id="ProtNLM"/>
    </source>
</evidence>
<protein>
    <recommendedName>
        <fullName evidence="4">Phage terminase, small subunit</fullName>
    </recommendedName>
</protein>
<organism evidence="2 3">
    <name type="scientific">Halalkalibacter krulwichiae</name>
    <dbReference type="NCBI Taxonomy" id="199441"/>
    <lineage>
        <taxon>Bacteria</taxon>
        <taxon>Bacillati</taxon>
        <taxon>Bacillota</taxon>
        <taxon>Bacilli</taxon>
        <taxon>Bacillales</taxon>
        <taxon>Bacillaceae</taxon>
        <taxon>Halalkalibacter</taxon>
    </lineage>
</organism>
<sequence>MSRQLGKAKQDELITIEIERLNEIFKDLSEDKKKVALRLIERVAFMTITLQLLEDQIKTQGPVYNFKNGKQQMVVEHPAQKSYNSMIQRYATAYDKLFNLLPKDDPRNINNEDDDGFESFVNDR</sequence>
<dbReference type="Proteomes" id="UP000193006">
    <property type="component" value="Chromosome"/>
</dbReference>
<keyword evidence="3" id="KW-1185">Reference proteome</keyword>
<evidence type="ECO:0000313" key="3">
    <source>
        <dbReference type="Proteomes" id="UP000193006"/>
    </source>
</evidence>
<evidence type="ECO:0000256" key="1">
    <source>
        <dbReference type="SAM" id="MobiDB-lite"/>
    </source>
</evidence>
<reference evidence="2 3" key="1">
    <citation type="submission" date="2017-04" db="EMBL/GenBank/DDBJ databases">
        <title>Bacillus krulwichiae AM31D Genome sequencing and assembly.</title>
        <authorList>
            <person name="Krulwich T.A."/>
            <person name="Anastor L."/>
            <person name="Ehrlich R."/>
            <person name="Ehrlich G.D."/>
            <person name="Janto B."/>
        </authorList>
    </citation>
    <scope>NUCLEOTIDE SEQUENCE [LARGE SCALE GENOMIC DNA]</scope>
    <source>
        <strain evidence="2 3">AM31D</strain>
    </source>
</reference>
<dbReference type="AlphaFoldDB" id="A0A1X9MHT6"/>
<proteinExistence type="predicted"/>
<dbReference type="KEGG" id="bkw:BkAM31D_21100"/>
<feature type="region of interest" description="Disordered" evidence="1">
    <location>
        <begin position="103"/>
        <end position="124"/>
    </location>
</feature>
<evidence type="ECO:0000313" key="2">
    <source>
        <dbReference type="EMBL" id="ARK32140.1"/>
    </source>
</evidence>
<name>A0A1X9MHT6_9BACI</name>
<dbReference type="STRING" id="199441.BkAM31D_21100"/>
<accession>A0A1X9MHT6</accession>
<gene>
    <name evidence="2" type="ORF">BkAM31D_21100</name>
</gene>
<dbReference type="RefSeq" id="WP_066160404.1">
    <property type="nucleotide sequence ID" value="NZ_CP020814.1"/>
</dbReference>